<dbReference type="InterPro" id="IPR004518">
    <property type="entry name" value="MazG-like_dom"/>
</dbReference>
<sequence>MKELLEVMDKLLSPEGCPWDREQTHESLTRYMIEETYETIDAIKENDMDKLREELGDLLLQVVFHSKLAENKSFFTFDDVVKTVTEKMISRHPHVFSNMNLSTSDDVMQNWEEFKKKEGKKTTLEGIPNTLPALMRAEKMQTKASRVGFDWPDVNGAVEKVIEEAKELSQANNEDEIIEETGDLLFAVVNIARMKNVDPEKALQRCNDKFLRRFNYIEQKIKANGNSLTDATLQDMDFLWDEAKTNGL</sequence>
<dbReference type="GO" id="GO:0006950">
    <property type="term" value="P:response to stress"/>
    <property type="evidence" value="ECO:0007669"/>
    <property type="project" value="UniProtKB-ARBA"/>
</dbReference>
<dbReference type="AlphaFoldDB" id="A0A6I6DNK3"/>
<organism evidence="2 3">
    <name type="scientific">Candidatus Syntrophocurvum alkaliphilum</name>
    <dbReference type="NCBI Taxonomy" id="2293317"/>
    <lineage>
        <taxon>Bacteria</taxon>
        <taxon>Bacillati</taxon>
        <taxon>Bacillota</taxon>
        <taxon>Clostridia</taxon>
        <taxon>Eubacteriales</taxon>
        <taxon>Syntrophomonadaceae</taxon>
        <taxon>Candidatus Syntrophocurvum</taxon>
    </lineage>
</organism>
<proteinExistence type="predicted"/>
<keyword evidence="3" id="KW-1185">Reference proteome</keyword>
<dbReference type="GO" id="GO:0047693">
    <property type="term" value="F:ATP diphosphatase activity"/>
    <property type="evidence" value="ECO:0007669"/>
    <property type="project" value="UniProtKB-EC"/>
</dbReference>
<dbReference type="NCBIfam" id="NF007113">
    <property type="entry name" value="PRK09562.1"/>
    <property type="match status" value="1"/>
</dbReference>
<accession>A0A6I6DNK3</accession>
<dbReference type="OrthoDB" id="9808939at2"/>
<reference evidence="3" key="1">
    <citation type="journal article" date="2019" name="Microbiology">
        <title>Complete Genome Sequence of an Uncultured Bacterium of the Candidate Phylum Bipolaricaulota.</title>
        <authorList>
            <person name="Kadnikov V.V."/>
            <person name="Mardanov A.V."/>
            <person name="Beletsky A.V."/>
            <person name="Frank Y.A."/>
            <person name="Karnachuk O.V."/>
            <person name="Ravin N.V."/>
        </authorList>
    </citation>
    <scope>NUCLEOTIDE SEQUENCE [LARGE SCALE GENOMIC DNA]</scope>
</reference>
<dbReference type="InterPro" id="IPR048011">
    <property type="entry name" value="NTP-PPase_MazG-like_C"/>
</dbReference>
<dbReference type="PANTHER" id="PTHR30522">
    <property type="entry name" value="NUCLEOSIDE TRIPHOSPHATE PYROPHOSPHOHYDROLASE"/>
    <property type="match status" value="1"/>
</dbReference>
<evidence type="ECO:0000313" key="3">
    <source>
        <dbReference type="Proteomes" id="UP000426444"/>
    </source>
</evidence>
<dbReference type="KEGG" id="salq:SYNTR_1934"/>
<name>A0A6I6DNK3_9FIRM</name>
<protein>
    <submittedName>
        <fullName evidence="2">Nucleoside triphosphate pyrophosphohydrolase MazG</fullName>
        <ecNumber evidence="2">3.6.1.8</ecNumber>
    </submittedName>
</protein>
<evidence type="ECO:0000259" key="1">
    <source>
        <dbReference type="Pfam" id="PF03819"/>
    </source>
</evidence>
<evidence type="ECO:0000313" key="2">
    <source>
        <dbReference type="EMBL" id="QGU00528.1"/>
    </source>
</evidence>
<dbReference type="PANTHER" id="PTHR30522:SF0">
    <property type="entry name" value="NUCLEOSIDE TRIPHOSPHATE PYROPHOSPHOHYDROLASE"/>
    <property type="match status" value="1"/>
</dbReference>
<dbReference type="GO" id="GO:0046052">
    <property type="term" value="P:UTP catabolic process"/>
    <property type="evidence" value="ECO:0007669"/>
    <property type="project" value="TreeGrafter"/>
</dbReference>
<dbReference type="FunFam" id="1.10.287.1080:FF:000003">
    <property type="entry name" value="Nucleoside triphosphate pyrophosphohydrolase"/>
    <property type="match status" value="1"/>
</dbReference>
<dbReference type="FunFam" id="1.10.287.1080:FF:000001">
    <property type="entry name" value="Nucleoside triphosphate pyrophosphohydrolase"/>
    <property type="match status" value="1"/>
</dbReference>
<dbReference type="InterPro" id="IPR011551">
    <property type="entry name" value="NTP_PyrPHydrolase_MazG"/>
</dbReference>
<dbReference type="InterPro" id="IPR048015">
    <property type="entry name" value="NTP-PPase_MazG-like_N"/>
</dbReference>
<dbReference type="Gene3D" id="1.10.287.1080">
    <property type="entry name" value="MazG-like"/>
    <property type="match status" value="2"/>
</dbReference>
<dbReference type="CDD" id="cd11528">
    <property type="entry name" value="NTP-PPase_MazG_Nterm"/>
    <property type="match status" value="1"/>
</dbReference>
<dbReference type="GO" id="GO:0046076">
    <property type="term" value="P:dTTP catabolic process"/>
    <property type="evidence" value="ECO:0007669"/>
    <property type="project" value="TreeGrafter"/>
</dbReference>
<keyword evidence="2" id="KW-0378">Hydrolase</keyword>
<dbReference type="GO" id="GO:0006203">
    <property type="term" value="P:dGTP catabolic process"/>
    <property type="evidence" value="ECO:0007669"/>
    <property type="project" value="TreeGrafter"/>
</dbReference>
<feature type="domain" description="NTP pyrophosphohydrolase MazG-like" evidence="1">
    <location>
        <begin position="159"/>
        <end position="214"/>
    </location>
</feature>
<dbReference type="GO" id="GO:0046081">
    <property type="term" value="P:dUTP catabolic process"/>
    <property type="evidence" value="ECO:0007669"/>
    <property type="project" value="TreeGrafter"/>
</dbReference>
<dbReference type="GO" id="GO:0046061">
    <property type="term" value="P:dATP catabolic process"/>
    <property type="evidence" value="ECO:0007669"/>
    <property type="project" value="TreeGrafter"/>
</dbReference>
<dbReference type="CDD" id="cd11529">
    <property type="entry name" value="NTP-PPase_MazG_Cterm"/>
    <property type="match status" value="1"/>
</dbReference>
<dbReference type="NCBIfam" id="TIGR00444">
    <property type="entry name" value="mazG"/>
    <property type="match status" value="1"/>
</dbReference>
<dbReference type="Pfam" id="PF03819">
    <property type="entry name" value="MazG"/>
    <property type="match status" value="2"/>
</dbReference>
<gene>
    <name evidence="2" type="ORF">SYNTR_1934</name>
</gene>
<dbReference type="SUPFAM" id="SSF101386">
    <property type="entry name" value="all-alpha NTP pyrophosphatases"/>
    <property type="match status" value="2"/>
</dbReference>
<dbReference type="Proteomes" id="UP000426444">
    <property type="component" value="Chromosome"/>
</dbReference>
<feature type="domain" description="NTP pyrophosphohydrolase MazG-like" evidence="1">
    <location>
        <begin position="23"/>
        <end position="96"/>
    </location>
</feature>
<dbReference type="GO" id="GO:0046047">
    <property type="term" value="P:TTP catabolic process"/>
    <property type="evidence" value="ECO:0007669"/>
    <property type="project" value="TreeGrafter"/>
</dbReference>
<dbReference type="EC" id="3.6.1.8" evidence="2"/>
<dbReference type="EMBL" id="CP046457">
    <property type="protein sequence ID" value="QGU00528.1"/>
    <property type="molecule type" value="Genomic_DNA"/>
</dbReference>